<dbReference type="InterPro" id="IPR048147">
    <property type="entry name" value="CBO0543-like"/>
</dbReference>
<feature type="transmembrane region" description="Helical" evidence="1">
    <location>
        <begin position="69"/>
        <end position="90"/>
    </location>
</feature>
<gene>
    <name evidence="2" type="ORF">J7W16_04050</name>
</gene>
<accession>A0A941APN2</accession>
<proteinExistence type="predicted"/>
<feature type="transmembrane region" description="Helical" evidence="1">
    <location>
        <begin position="6"/>
        <end position="24"/>
    </location>
</feature>
<dbReference type="RefSeq" id="WP_210595945.1">
    <property type="nucleotide sequence ID" value="NZ_JAGKSQ010000002.1"/>
</dbReference>
<protein>
    <submittedName>
        <fullName evidence="2">Uncharacterized protein</fullName>
    </submittedName>
</protein>
<evidence type="ECO:0000313" key="2">
    <source>
        <dbReference type="EMBL" id="MBP3950293.1"/>
    </source>
</evidence>
<evidence type="ECO:0000313" key="3">
    <source>
        <dbReference type="Proteomes" id="UP000678228"/>
    </source>
</evidence>
<keyword evidence="1" id="KW-1133">Transmembrane helix</keyword>
<dbReference type="NCBIfam" id="NF041644">
    <property type="entry name" value="CBO0543_fam"/>
    <property type="match status" value="1"/>
</dbReference>
<evidence type="ECO:0000256" key="1">
    <source>
        <dbReference type="SAM" id="Phobius"/>
    </source>
</evidence>
<dbReference type="Proteomes" id="UP000678228">
    <property type="component" value="Unassembled WGS sequence"/>
</dbReference>
<keyword evidence="1" id="KW-0472">Membrane</keyword>
<keyword evidence="1" id="KW-0812">Transmembrane</keyword>
<keyword evidence="3" id="KW-1185">Reference proteome</keyword>
<dbReference type="EMBL" id="JAGKSQ010000002">
    <property type="protein sequence ID" value="MBP3950293.1"/>
    <property type="molecule type" value="Genomic_DNA"/>
</dbReference>
<feature type="transmembrane region" description="Helical" evidence="1">
    <location>
        <begin position="31"/>
        <end position="49"/>
    </location>
</feature>
<name>A0A941APN2_9BACI</name>
<comment type="caution">
    <text evidence="2">The sequence shown here is derived from an EMBL/GenBank/DDBJ whole genome shotgun (WGS) entry which is preliminary data.</text>
</comment>
<reference evidence="2" key="1">
    <citation type="submission" date="2021-03" db="EMBL/GenBank/DDBJ databases">
        <title>Bacillus suaedae sp. nov., isolated from Suaeda aralocaspica.</title>
        <authorList>
            <person name="Lei R.F.R."/>
        </authorList>
    </citation>
    <scope>NUCLEOTIDE SEQUENCE</scope>
    <source>
        <strain evidence="2">YZJH907-2</strain>
    </source>
</reference>
<feature type="transmembrane region" description="Helical" evidence="1">
    <location>
        <begin position="97"/>
        <end position="114"/>
    </location>
</feature>
<sequence>MNTSETILYIVWALAILFLLFIPVQRRREASICFLFQQFVTWFLGILVVEMNLIAYPVRLFADVNQTSFTFEFIIYPTMGVFYILLYPVCKQMYYRIFYTISFVTAITISEIILEKYTDTIEYIQWNWLYSWISLCLTLLLLKVFYNWYFQVKVKERKKTTYSL</sequence>
<dbReference type="AlphaFoldDB" id="A0A941APN2"/>
<organism evidence="2 3">
    <name type="scientific">Halalkalibacter suaedae</name>
    <dbReference type="NCBI Taxonomy" id="2822140"/>
    <lineage>
        <taxon>Bacteria</taxon>
        <taxon>Bacillati</taxon>
        <taxon>Bacillota</taxon>
        <taxon>Bacilli</taxon>
        <taxon>Bacillales</taxon>
        <taxon>Bacillaceae</taxon>
        <taxon>Halalkalibacter</taxon>
    </lineage>
</organism>
<feature type="transmembrane region" description="Helical" evidence="1">
    <location>
        <begin position="129"/>
        <end position="149"/>
    </location>
</feature>